<dbReference type="Gene3D" id="3.30.565.10">
    <property type="entry name" value="Histidine kinase-like ATPase, C-terminal domain"/>
    <property type="match status" value="1"/>
</dbReference>
<name>A0A116RIC6_STRSU</name>
<feature type="transmembrane region" description="Helical" evidence="6">
    <location>
        <begin position="260"/>
        <end position="283"/>
    </location>
</feature>
<feature type="transmembrane region" description="Helical" evidence="6">
    <location>
        <begin position="201"/>
        <end position="222"/>
    </location>
</feature>
<dbReference type="AlphaFoldDB" id="A0A116RIC6"/>
<keyword evidence="6" id="KW-0812">Transmembrane</keyword>
<sequence length="503" mass="58545">MRINSLKTSIIYQLFFIIFTVWLGYCHIFLESNAVLPLLFALLFLFIEFILVKIITIKTKFLRTCLWTLRLVQLQNFFLIEEGVIPLLLQYVLAIVVFNLLILIASKLLLQIEEIKFIKWSVLIGIVSSVLPIYFPAFVSLFFVCYIFMVVGGVIWTSRRQWDSTLYVQSKNWSYWISLFIFVFNVLFLSLIMIFLPSLELFAGIWQVIVTELVLILFGILFYNNRLLLHNSSLLLLILLGFLCSWIIFVYIVNRSLSEILWVELVMFSIAYLGTLIHTLHLLGEDNDHYYTGLSALIREEILKEEFANFLHDDILQDLNAMIQLSRIKNSDEVLSIISENLDRLNIFTRNQMNLYSPQLLKGLSLYENYLQMIESIRKRYPDVSLNINLYMDSELRLPPPYDVLVYRWVRELVNNSFKYSQGSYINIRLTVEDSTCKIVMVDDGIYTSETTIGEGHGLKTISAQLRAVGGSIKHYQVEPQGFGTFILFEIEGDKAIESFINR</sequence>
<evidence type="ECO:0000313" key="7">
    <source>
        <dbReference type="EMBL" id="CYX69884.1"/>
    </source>
</evidence>
<evidence type="ECO:0000313" key="8">
    <source>
        <dbReference type="Proteomes" id="UP000075182"/>
    </source>
</evidence>
<dbReference type="RefSeq" id="WP_029174737.1">
    <property type="nucleotide sequence ID" value="NZ_CEGV01000006.1"/>
</dbReference>
<dbReference type="GO" id="GO:0000160">
    <property type="term" value="P:phosphorelay signal transduction system"/>
    <property type="evidence" value="ECO:0007669"/>
    <property type="project" value="UniProtKB-KW"/>
</dbReference>
<feature type="transmembrane region" description="Helical" evidence="6">
    <location>
        <begin position="12"/>
        <end position="30"/>
    </location>
</feature>
<dbReference type="EMBL" id="FIMD01000008">
    <property type="protein sequence ID" value="CYX69884.1"/>
    <property type="molecule type" value="Genomic_DNA"/>
</dbReference>
<organism evidence="7 8">
    <name type="scientific">Streptococcus suis</name>
    <dbReference type="NCBI Taxonomy" id="1307"/>
    <lineage>
        <taxon>Bacteria</taxon>
        <taxon>Bacillati</taxon>
        <taxon>Bacillota</taxon>
        <taxon>Bacilli</taxon>
        <taxon>Lactobacillales</taxon>
        <taxon>Streptococcaceae</taxon>
        <taxon>Streptococcus</taxon>
    </lineage>
</organism>
<keyword evidence="6" id="KW-1133">Transmembrane helix</keyword>
<accession>A0A116RIC6</accession>
<dbReference type="InterPro" id="IPR050482">
    <property type="entry name" value="Sensor_HK_TwoCompSys"/>
</dbReference>
<dbReference type="PANTHER" id="PTHR24421">
    <property type="entry name" value="NITRATE/NITRITE SENSOR PROTEIN NARX-RELATED"/>
    <property type="match status" value="1"/>
</dbReference>
<protein>
    <recommendedName>
        <fullName evidence="2">histidine kinase</fullName>
        <ecNumber evidence="2">2.7.13.3</ecNumber>
    </recommendedName>
</protein>
<keyword evidence="3" id="KW-0808">Transferase</keyword>
<dbReference type="SUPFAM" id="SSF55874">
    <property type="entry name" value="ATPase domain of HSP90 chaperone/DNA topoisomerase II/histidine kinase"/>
    <property type="match status" value="1"/>
</dbReference>
<feature type="transmembrane region" description="Helical" evidence="6">
    <location>
        <begin position="141"/>
        <end position="158"/>
    </location>
</feature>
<keyword evidence="5" id="KW-0902">Two-component regulatory system</keyword>
<dbReference type="EC" id="2.7.13.3" evidence="2"/>
<feature type="transmembrane region" description="Helical" evidence="6">
    <location>
        <begin position="173"/>
        <end position="195"/>
    </location>
</feature>
<dbReference type="InterPro" id="IPR036890">
    <property type="entry name" value="HATPase_C_sf"/>
</dbReference>
<dbReference type="Proteomes" id="UP000075182">
    <property type="component" value="Unassembled WGS sequence"/>
</dbReference>
<gene>
    <name evidence="7" type="ORF">ERS132536_01197</name>
</gene>
<keyword evidence="4 7" id="KW-0418">Kinase</keyword>
<evidence type="ECO:0000256" key="4">
    <source>
        <dbReference type="ARBA" id="ARBA00022777"/>
    </source>
</evidence>
<feature type="transmembrane region" description="Helical" evidence="6">
    <location>
        <begin position="84"/>
        <end position="105"/>
    </location>
</feature>
<keyword evidence="6" id="KW-0472">Membrane</keyword>
<evidence type="ECO:0000256" key="1">
    <source>
        <dbReference type="ARBA" id="ARBA00000085"/>
    </source>
</evidence>
<evidence type="ECO:0000256" key="6">
    <source>
        <dbReference type="SAM" id="Phobius"/>
    </source>
</evidence>
<dbReference type="GO" id="GO:0004673">
    <property type="term" value="F:protein histidine kinase activity"/>
    <property type="evidence" value="ECO:0007669"/>
    <property type="project" value="UniProtKB-EC"/>
</dbReference>
<comment type="catalytic activity">
    <reaction evidence="1">
        <text>ATP + protein L-histidine = ADP + protein N-phospho-L-histidine.</text>
        <dbReference type="EC" id="2.7.13.3"/>
    </reaction>
</comment>
<evidence type="ECO:0000256" key="3">
    <source>
        <dbReference type="ARBA" id="ARBA00022679"/>
    </source>
</evidence>
<evidence type="ECO:0000256" key="2">
    <source>
        <dbReference type="ARBA" id="ARBA00012438"/>
    </source>
</evidence>
<feature type="transmembrane region" description="Helical" evidence="6">
    <location>
        <begin position="36"/>
        <end position="54"/>
    </location>
</feature>
<reference evidence="7 8" key="1">
    <citation type="submission" date="2016-02" db="EMBL/GenBank/DDBJ databases">
        <authorList>
            <consortium name="Pathogen Informatics"/>
        </authorList>
    </citation>
    <scope>NUCLEOTIDE SEQUENCE [LARGE SCALE GENOMIC DNA]</scope>
    <source>
        <strain evidence="7 8">SS999</strain>
    </source>
</reference>
<proteinExistence type="predicted"/>
<evidence type="ECO:0000256" key="5">
    <source>
        <dbReference type="ARBA" id="ARBA00023012"/>
    </source>
</evidence>
<dbReference type="PANTHER" id="PTHR24421:SF10">
    <property type="entry name" value="NITRATE_NITRITE SENSOR PROTEIN NARQ"/>
    <property type="match status" value="1"/>
</dbReference>
<feature type="transmembrane region" description="Helical" evidence="6">
    <location>
        <begin position="234"/>
        <end position="254"/>
    </location>
</feature>